<dbReference type="EMBL" id="WVUD01000051">
    <property type="protein sequence ID" value="MYL85011.1"/>
    <property type="molecule type" value="Genomic_DNA"/>
</dbReference>
<dbReference type="AlphaFoldDB" id="A0A7C9N440"/>
<feature type="domain" description="Fe/B12 periplasmic-binding" evidence="2">
    <location>
        <begin position="64"/>
        <end position="331"/>
    </location>
</feature>
<gene>
    <name evidence="3" type="ORF">GTA51_18020</name>
</gene>
<dbReference type="Pfam" id="PF01497">
    <property type="entry name" value="Peripla_BP_2"/>
    <property type="match status" value="1"/>
</dbReference>
<evidence type="ECO:0000256" key="1">
    <source>
        <dbReference type="SAM" id="SignalP"/>
    </source>
</evidence>
<dbReference type="InterPro" id="IPR002491">
    <property type="entry name" value="ABC_transptr_periplasmic_BD"/>
</dbReference>
<sequence>MAYLIATRCSYYFYSQKKHKCFFVNATLALILALALCLPTLPALAATFTDMDGHTVTVPDAPKRVYALSPPDTLLVYALDPCLLAGWNYPQTKEAREWYPPCARDQPVLGGFFGQGMTPDKEALLKAAPDLVISGSMAKGNTDFEAFFTSLNIPVVHIDSDSPEAYPKALRVLGAVLGRKERGEALAASAEQTLAAIRNGLATIPEDKRLTVYYAEGGDGLYTDGQGSFHTQVLALAGGINVHPAPQTRIYGMDKVTMETVLGYAPKVILAQDAKCRDMILASPLWAALPAVREGRVLNIPDLPLNWFDRPPSFMRLLGVKWLANTLYPEVFHYDMILEIQVFMKLFWKREVTETEARALLGQTGAAKP</sequence>
<dbReference type="InterPro" id="IPR050902">
    <property type="entry name" value="ABC_Transporter_SBP"/>
</dbReference>
<dbReference type="PANTHER" id="PTHR30535:SF34">
    <property type="entry name" value="MOLYBDATE-BINDING PROTEIN MOLA"/>
    <property type="match status" value="1"/>
</dbReference>
<dbReference type="Gene3D" id="1.20.58.2180">
    <property type="match status" value="1"/>
</dbReference>
<dbReference type="Gene3D" id="3.40.50.1980">
    <property type="entry name" value="Nitrogenase molybdenum iron protein domain"/>
    <property type="match status" value="2"/>
</dbReference>
<feature type="signal peptide" evidence="1">
    <location>
        <begin position="1"/>
        <end position="45"/>
    </location>
</feature>
<dbReference type="OrthoDB" id="9775594at2"/>
<keyword evidence="4" id="KW-1185">Reference proteome</keyword>
<feature type="chain" id="PRO_5028973233" evidence="1">
    <location>
        <begin position="46"/>
        <end position="369"/>
    </location>
</feature>
<reference evidence="3 4" key="1">
    <citation type="submission" date="2020-01" db="EMBL/GenBank/DDBJ databases">
        <title>Genome sequence of Desulfovibrio aerotolerans DSM 16695(T).</title>
        <authorList>
            <person name="Karnachuk O."/>
            <person name="Avakyan M."/>
            <person name="Mardanov A."/>
            <person name="Kadnikov V."/>
            <person name="Ravin N."/>
        </authorList>
    </citation>
    <scope>NUCLEOTIDE SEQUENCE [LARGE SCALE GENOMIC DNA]</scope>
    <source>
        <strain evidence="3 4">DSM 16695</strain>
    </source>
</reference>
<organism evidence="3 4">
    <name type="scientific">Solidesulfovibrio aerotolerans</name>
    <dbReference type="NCBI Taxonomy" id="295255"/>
    <lineage>
        <taxon>Bacteria</taxon>
        <taxon>Pseudomonadati</taxon>
        <taxon>Thermodesulfobacteriota</taxon>
        <taxon>Desulfovibrionia</taxon>
        <taxon>Desulfovibrionales</taxon>
        <taxon>Desulfovibrionaceae</taxon>
        <taxon>Solidesulfovibrio</taxon>
    </lineage>
</organism>
<keyword evidence="1" id="KW-0732">Signal</keyword>
<dbReference type="Proteomes" id="UP000482487">
    <property type="component" value="Unassembled WGS sequence"/>
</dbReference>
<comment type="caution">
    <text evidence="3">The sequence shown here is derived from an EMBL/GenBank/DDBJ whole genome shotgun (WGS) entry which is preliminary data.</text>
</comment>
<evidence type="ECO:0000313" key="4">
    <source>
        <dbReference type="Proteomes" id="UP000482487"/>
    </source>
</evidence>
<dbReference type="SUPFAM" id="SSF53807">
    <property type="entry name" value="Helical backbone' metal receptor"/>
    <property type="match status" value="1"/>
</dbReference>
<dbReference type="PROSITE" id="PS50983">
    <property type="entry name" value="FE_B12_PBP"/>
    <property type="match status" value="1"/>
</dbReference>
<evidence type="ECO:0000259" key="2">
    <source>
        <dbReference type="PROSITE" id="PS50983"/>
    </source>
</evidence>
<proteinExistence type="predicted"/>
<protein>
    <submittedName>
        <fullName evidence="3">ABC transporter substrate-binding protein</fullName>
    </submittedName>
</protein>
<name>A0A7C9N440_9BACT</name>
<accession>A0A7C9N440</accession>
<evidence type="ECO:0000313" key="3">
    <source>
        <dbReference type="EMBL" id="MYL85011.1"/>
    </source>
</evidence>
<dbReference type="GO" id="GO:0071281">
    <property type="term" value="P:cellular response to iron ion"/>
    <property type="evidence" value="ECO:0007669"/>
    <property type="project" value="TreeGrafter"/>
</dbReference>
<dbReference type="PANTHER" id="PTHR30535">
    <property type="entry name" value="VITAMIN B12-BINDING PROTEIN"/>
    <property type="match status" value="1"/>
</dbReference>